<proteinExistence type="predicted"/>
<reference evidence="1 2" key="1">
    <citation type="submission" date="2017-08" db="EMBL/GenBank/DDBJ databases">
        <title>Acidophilic green algal genome provides insights into adaptation to an acidic environment.</title>
        <authorList>
            <person name="Hirooka S."/>
            <person name="Hirose Y."/>
            <person name="Kanesaki Y."/>
            <person name="Higuchi S."/>
            <person name="Fujiwara T."/>
            <person name="Onuma R."/>
            <person name="Era A."/>
            <person name="Ohbayashi R."/>
            <person name="Uzuka A."/>
            <person name="Nozaki H."/>
            <person name="Yoshikawa H."/>
            <person name="Miyagishima S.Y."/>
        </authorList>
    </citation>
    <scope>NUCLEOTIDE SEQUENCE [LARGE SCALE GENOMIC DNA]</scope>
    <source>
        <strain evidence="1 2">NIES-2499</strain>
    </source>
</reference>
<organism evidence="1 2">
    <name type="scientific">Chlamydomonas eustigma</name>
    <dbReference type="NCBI Taxonomy" id="1157962"/>
    <lineage>
        <taxon>Eukaryota</taxon>
        <taxon>Viridiplantae</taxon>
        <taxon>Chlorophyta</taxon>
        <taxon>core chlorophytes</taxon>
        <taxon>Chlorophyceae</taxon>
        <taxon>CS clade</taxon>
        <taxon>Chlamydomonadales</taxon>
        <taxon>Chlamydomonadaceae</taxon>
        <taxon>Chlamydomonas</taxon>
    </lineage>
</organism>
<dbReference type="EMBL" id="BEGY01000007">
    <property type="protein sequence ID" value="GAX74318.1"/>
    <property type="molecule type" value="Genomic_DNA"/>
</dbReference>
<gene>
    <name evidence="1" type="ORF">CEUSTIGMA_g1767.t1</name>
</gene>
<evidence type="ECO:0000313" key="1">
    <source>
        <dbReference type="EMBL" id="GAX74318.1"/>
    </source>
</evidence>
<dbReference type="Proteomes" id="UP000232323">
    <property type="component" value="Unassembled WGS sequence"/>
</dbReference>
<dbReference type="AlphaFoldDB" id="A0A250WU09"/>
<keyword evidence="2" id="KW-1185">Reference proteome</keyword>
<protein>
    <submittedName>
        <fullName evidence="1">Uncharacterized protein</fullName>
    </submittedName>
</protein>
<evidence type="ECO:0000313" key="2">
    <source>
        <dbReference type="Proteomes" id="UP000232323"/>
    </source>
</evidence>
<comment type="caution">
    <text evidence="1">The sequence shown here is derived from an EMBL/GenBank/DDBJ whole genome shotgun (WGS) entry which is preliminary data.</text>
</comment>
<accession>A0A250WU09</accession>
<name>A0A250WU09_9CHLO</name>
<sequence>MQILPFMLNGIDDMQTQLAILWVQLYILFHNKEKYERVTGSLLKEIYEKLLQFHQVFDATIALHMPSKGNTIKYHKKSHITDTFRRLGALKHCDSDQFEHDDHKRDKAGYRGTSRRVKGNAFLRELITRNRQVAIAKAGRHIKDVQKYKTAFMTAADTSSSQLYSNGMKVQLSQLAPGAHAGDSGTL</sequence>